<accession>A0A379DEX3</accession>
<feature type="transmembrane region" description="Helical" evidence="6">
    <location>
        <begin position="195"/>
        <end position="220"/>
    </location>
</feature>
<dbReference type="GO" id="GO:0005886">
    <property type="term" value="C:plasma membrane"/>
    <property type="evidence" value="ECO:0007669"/>
    <property type="project" value="UniProtKB-SubCell"/>
</dbReference>
<evidence type="ECO:0000313" key="8">
    <source>
        <dbReference type="EMBL" id="SUB76310.1"/>
    </source>
</evidence>
<keyword evidence="2" id="KW-1003">Cell membrane</keyword>
<dbReference type="Proteomes" id="UP000254777">
    <property type="component" value="Unassembled WGS sequence"/>
</dbReference>
<feature type="transmembrane region" description="Helical" evidence="6">
    <location>
        <begin position="246"/>
        <end position="267"/>
    </location>
</feature>
<sequence>MDVDTIVLDIAQKNVHGPVNLIVCIHVAVHVVENLSINLIEVYMYLTKLFLRTNIKKKDCISVLFIGALTVMIFNILPMVLQSIFYSFNKYGAFLMEYYTYKTIIKFIKIIFIGYFLYTYFNFVKSRGDLFYLYKLFGADRSEIIALNLTFGIIVYILSVLLGTLFLYFSTKILYIAINSMFDINSFPIKIDFSIYISTIIILGVIILLLSIYNSAYILLNEGDRLYVESKVDKKDYNKNYKKDKIFAILLIIISFIFATLYSLRVIPFSIGIVFYLFSFILGYTILMNTAIFSYPVKLRKNNKVIESIALDSSFNRHRKLNKIVVNSNTISAFILMYVFSIFLLSYWGSVLDKDIEKPYIYDALVVGDKIEDLKDLNIDANKVEKSVIFPSYTVQLGITEYNVTSESFYNKILDEKLHLNNGHGKLIETTLNNDNWIVYEGEKQNFHISSGEKNKDILINSLDGRYVFRGLVEWNDWVILSDEDFKELTPENVDDIHYSELIRYNANYGRTLNNEINDIAKKNDKISVYYKDVIVNLLKSSQKLMVITVALIVIAIKGFILYLYKIKIRNDFNFILEKYQLLDLLGMGGSRYRLLRKEIFLIYFKPAIITYLVVPLIAIFPFYIDIETEKSLASFLELTKFGVCGFGIILMLFISFEIIVYLKISKNLTKKLKLKRIEVND</sequence>
<dbReference type="AlphaFoldDB" id="A0A379DEX3"/>
<keyword evidence="3 6" id="KW-0812">Transmembrane</keyword>
<dbReference type="InterPro" id="IPR052536">
    <property type="entry name" value="ABC-4_Integral_Memb_Prot"/>
</dbReference>
<feature type="transmembrane region" description="Helical" evidence="6">
    <location>
        <begin position="61"/>
        <end position="84"/>
    </location>
</feature>
<feature type="transmembrane region" description="Helical" evidence="6">
    <location>
        <begin position="273"/>
        <end position="295"/>
    </location>
</feature>
<evidence type="ECO:0000256" key="1">
    <source>
        <dbReference type="ARBA" id="ARBA00004651"/>
    </source>
</evidence>
<dbReference type="PANTHER" id="PTHR46795">
    <property type="entry name" value="ABC TRANSPORTER PERMEASE-RELATED-RELATED"/>
    <property type="match status" value="1"/>
</dbReference>
<name>A0A379DEX3_9FIRM</name>
<evidence type="ECO:0000259" key="7">
    <source>
        <dbReference type="Pfam" id="PF02687"/>
    </source>
</evidence>
<evidence type="ECO:0000256" key="2">
    <source>
        <dbReference type="ARBA" id="ARBA00022475"/>
    </source>
</evidence>
<protein>
    <recommendedName>
        <fullName evidence="7">ABC3 transporter permease C-terminal domain-containing protein</fullName>
    </recommendedName>
</protein>
<feature type="transmembrane region" description="Helical" evidence="6">
    <location>
        <begin position="104"/>
        <end position="123"/>
    </location>
</feature>
<evidence type="ECO:0000313" key="9">
    <source>
        <dbReference type="Proteomes" id="UP000254777"/>
    </source>
</evidence>
<evidence type="ECO:0000256" key="5">
    <source>
        <dbReference type="ARBA" id="ARBA00023136"/>
    </source>
</evidence>
<evidence type="ECO:0000256" key="3">
    <source>
        <dbReference type="ARBA" id="ARBA00022692"/>
    </source>
</evidence>
<evidence type="ECO:0000256" key="4">
    <source>
        <dbReference type="ARBA" id="ARBA00022989"/>
    </source>
</evidence>
<evidence type="ECO:0000256" key="6">
    <source>
        <dbReference type="SAM" id="Phobius"/>
    </source>
</evidence>
<feature type="transmembrane region" description="Helical" evidence="6">
    <location>
        <begin position="324"/>
        <end position="348"/>
    </location>
</feature>
<dbReference type="EMBL" id="UGTH01000001">
    <property type="protein sequence ID" value="SUB76310.1"/>
    <property type="molecule type" value="Genomic_DNA"/>
</dbReference>
<feature type="domain" description="ABC3 transporter permease C-terminal" evidence="7">
    <location>
        <begin position="110"/>
        <end position="218"/>
    </location>
</feature>
<keyword evidence="5 6" id="KW-0472">Membrane</keyword>
<dbReference type="Pfam" id="PF02687">
    <property type="entry name" value="FtsX"/>
    <property type="match status" value="1"/>
</dbReference>
<organism evidence="8 9">
    <name type="scientific">Peptoniphilus indolicus</name>
    <dbReference type="NCBI Taxonomy" id="33030"/>
    <lineage>
        <taxon>Bacteria</taxon>
        <taxon>Bacillati</taxon>
        <taxon>Bacillota</taxon>
        <taxon>Tissierellia</taxon>
        <taxon>Tissierellales</taxon>
        <taxon>Peptoniphilaceae</taxon>
        <taxon>Peptoniphilus</taxon>
    </lineage>
</organism>
<feature type="transmembrane region" description="Helical" evidence="6">
    <location>
        <begin position="601"/>
        <end position="625"/>
    </location>
</feature>
<feature type="transmembrane region" description="Helical" evidence="6">
    <location>
        <begin position="645"/>
        <end position="665"/>
    </location>
</feature>
<proteinExistence type="predicted"/>
<feature type="transmembrane region" description="Helical" evidence="6">
    <location>
        <begin position="545"/>
        <end position="565"/>
    </location>
</feature>
<dbReference type="PANTHER" id="PTHR46795:SF3">
    <property type="entry name" value="ABC TRANSPORTER PERMEASE"/>
    <property type="match status" value="1"/>
</dbReference>
<comment type="subcellular location">
    <subcellularLocation>
        <location evidence="1">Cell membrane</location>
        <topology evidence="1">Multi-pass membrane protein</topology>
    </subcellularLocation>
</comment>
<reference evidence="8 9" key="1">
    <citation type="submission" date="2018-06" db="EMBL/GenBank/DDBJ databases">
        <authorList>
            <consortium name="Pathogen Informatics"/>
            <person name="Doyle S."/>
        </authorList>
    </citation>
    <scope>NUCLEOTIDE SEQUENCE [LARGE SCALE GENOMIC DNA]</scope>
    <source>
        <strain evidence="8 9">NCTC11088</strain>
    </source>
</reference>
<gene>
    <name evidence="8" type="ORF">NCTC11088_02127</name>
</gene>
<dbReference type="RefSeq" id="WP_147285881.1">
    <property type="nucleotide sequence ID" value="NZ_UGTH01000001.1"/>
</dbReference>
<feature type="transmembrane region" description="Helical" evidence="6">
    <location>
        <begin position="144"/>
        <end position="169"/>
    </location>
</feature>
<dbReference type="InterPro" id="IPR003838">
    <property type="entry name" value="ABC3_permease_C"/>
</dbReference>
<keyword evidence="4 6" id="KW-1133">Transmembrane helix</keyword>